<evidence type="ECO:0000313" key="1">
    <source>
        <dbReference type="EMBL" id="KFM79593.1"/>
    </source>
</evidence>
<protein>
    <submittedName>
        <fullName evidence="1">Uncharacterized protein</fullName>
    </submittedName>
</protein>
<keyword evidence="2" id="KW-1185">Reference proteome</keyword>
<name>A0A087UQF4_STEMI</name>
<dbReference type="Proteomes" id="UP000054359">
    <property type="component" value="Unassembled WGS sequence"/>
</dbReference>
<feature type="non-terminal residue" evidence="1">
    <location>
        <position position="66"/>
    </location>
</feature>
<dbReference type="AlphaFoldDB" id="A0A087UQF4"/>
<proteinExistence type="predicted"/>
<sequence length="66" mass="7890">MLLQMYGKETFCRLRTFERFSCFRDGRDCVEEDAHTGRPYSVLALQTIEKAFELVISDRRVQFEYS</sequence>
<accession>A0A087UQF4</accession>
<organism evidence="1 2">
    <name type="scientific">Stegodyphus mimosarum</name>
    <name type="common">African social velvet spider</name>
    <dbReference type="NCBI Taxonomy" id="407821"/>
    <lineage>
        <taxon>Eukaryota</taxon>
        <taxon>Metazoa</taxon>
        <taxon>Ecdysozoa</taxon>
        <taxon>Arthropoda</taxon>
        <taxon>Chelicerata</taxon>
        <taxon>Arachnida</taxon>
        <taxon>Araneae</taxon>
        <taxon>Araneomorphae</taxon>
        <taxon>Entelegynae</taxon>
        <taxon>Eresoidea</taxon>
        <taxon>Eresidae</taxon>
        <taxon>Stegodyphus</taxon>
    </lineage>
</organism>
<gene>
    <name evidence="1" type="ORF">X975_09561</name>
</gene>
<reference evidence="1 2" key="1">
    <citation type="submission" date="2013-11" db="EMBL/GenBank/DDBJ databases">
        <title>Genome sequencing of Stegodyphus mimosarum.</title>
        <authorList>
            <person name="Bechsgaard J."/>
        </authorList>
    </citation>
    <scope>NUCLEOTIDE SEQUENCE [LARGE SCALE GENOMIC DNA]</scope>
</reference>
<evidence type="ECO:0000313" key="2">
    <source>
        <dbReference type="Proteomes" id="UP000054359"/>
    </source>
</evidence>
<dbReference type="EMBL" id="KK121026">
    <property type="protein sequence ID" value="KFM79593.1"/>
    <property type="molecule type" value="Genomic_DNA"/>
</dbReference>